<keyword evidence="3 5" id="KW-0863">Zinc-finger</keyword>
<evidence type="ECO:0000256" key="2">
    <source>
        <dbReference type="ARBA" id="ARBA00022737"/>
    </source>
</evidence>
<feature type="domain" description="C2H2-type" evidence="6">
    <location>
        <begin position="28"/>
        <end position="58"/>
    </location>
</feature>
<gene>
    <name evidence="7" type="ORF">BXZ70DRAFT_977205</name>
</gene>
<dbReference type="InterPro" id="IPR013087">
    <property type="entry name" value="Znf_C2H2_type"/>
</dbReference>
<evidence type="ECO:0000256" key="3">
    <source>
        <dbReference type="ARBA" id="ARBA00022771"/>
    </source>
</evidence>
<dbReference type="PANTHER" id="PTHR24409:SF295">
    <property type="entry name" value="AZ2-RELATED"/>
    <property type="match status" value="1"/>
</dbReference>
<dbReference type="PROSITE" id="PS00028">
    <property type="entry name" value="ZINC_FINGER_C2H2_1"/>
    <property type="match status" value="2"/>
</dbReference>
<dbReference type="SMART" id="SM00355">
    <property type="entry name" value="ZnF_C2H2"/>
    <property type="match status" value="7"/>
</dbReference>
<protein>
    <recommendedName>
        <fullName evidence="6">C2H2-type domain-containing protein</fullName>
    </recommendedName>
</protein>
<feature type="domain" description="C2H2-type" evidence="6">
    <location>
        <begin position="211"/>
        <end position="240"/>
    </location>
</feature>
<keyword evidence="8" id="KW-1185">Reference proteome</keyword>
<dbReference type="InterPro" id="IPR022755">
    <property type="entry name" value="Znf_C2H2_jaz"/>
</dbReference>
<keyword evidence="1" id="KW-0479">Metal-binding</keyword>
<dbReference type="GO" id="GO:0008270">
    <property type="term" value="F:zinc ion binding"/>
    <property type="evidence" value="ECO:0007669"/>
    <property type="project" value="UniProtKB-KW"/>
</dbReference>
<dbReference type="GO" id="GO:0005634">
    <property type="term" value="C:nucleus"/>
    <property type="evidence" value="ECO:0007669"/>
    <property type="project" value="TreeGrafter"/>
</dbReference>
<evidence type="ECO:0000256" key="1">
    <source>
        <dbReference type="ARBA" id="ARBA00022723"/>
    </source>
</evidence>
<evidence type="ECO:0000259" key="6">
    <source>
        <dbReference type="PROSITE" id="PS50157"/>
    </source>
</evidence>
<sequence length="293" mass="33550">MAYCDRCERYFVNDRALWQHEENSNNHWMCYKCERDFTSHSALTQHFANSSLHHYCRTCSRDFDDYDSLLAHFQKAHHYCTSCYQFFSSKESLVQHKSAKHWYCTPCDRIFLSESNLDNHLRSSTHQPKRFKCPGCTNSYISSAALILHCESGTCRSGVTRQAVDRLVISLDRNNVITNPNRLIKGPDGSYRSPASVTQWATLSSWNGRAYECVLCHKEFSTLNALNAHLQSPAHADKIYRCPNGWNGCGTQFRTLSGLVQHVEGATCGVKRFRSQVDNLLESVTDGMRRIAL</sequence>
<dbReference type="PROSITE" id="PS00383">
    <property type="entry name" value="TYR_PHOSPHATASE_1"/>
    <property type="match status" value="1"/>
</dbReference>
<feature type="domain" description="C2H2-type" evidence="6">
    <location>
        <begin position="78"/>
        <end position="101"/>
    </location>
</feature>
<accession>A0A8K0XLZ9</accession>
<dbReference type="GO" id="GO:0000981">
    <property type="term" value="F:DNA-binding transcription factor activity, RNA polymerase II-specific"/>
    <property type="evidence" value="ECO:0007669"/>
    <property type="project" value="TreeGrafter"/>
</dbReference>
<keyword evidence="4" id="KW-0862">Zinc</keyword>
<proteinExistence type="predicted"/>
<dbReference type="PANTHER" id="PTHR24409">
    <property type="entry name" value="ZINC FINGER PROTEIN 142"/>
    <property type="match status" value="1"/>
</dbReference>
<evidence type="ECO:0000256" key="5">
    <source>
        <dbReference type="PROSITE-ProRule" id="PRU00042"/>
    </source>
</evidence>
<name>A0A8K0XLZ9_9AGAR</name>
<dbReference type="Proteomes" id="UP000813824">
    <property type="component" value="Unassembled WGS sequence"/>
</dbReference>
<organism evidence="7 8">
    <name type="scientific">Cristinia sonorae</name>
    <dbReference type="NCBI Taxonomy" id="1940300"/>
    <lineage>
        <taxon>Eukaryota</taxon>
        <taxon>Fungi</taxon>
        <taxon>Dikarya</taxon>
        <taxon>Basidiomycota</taxon>
        <taxon>Agaricomycotina</taxon>
        <taxon>Agaricomycetes</taxon>
        <taxon>Agaricomycetidae</taxon>
        <taxon>Agaricales</taxon>
        <taxon>Pleurotineae</taxon>
        <taxon>Stephanosporaceae</taxon>
        <taxon>Cristinia</taxon>
    </lineage>
</organism>
<feature type="domain" description="C2H2-type" evidence="6">
    <location>
        <begin position="102"/>
        <end position="131"/>
    </location>
</feature>
<evidence type="ECO:0000256" key="4">
    <source>
        <dbReference type="ARBA" id="ARBA00022833"/>
    </source>
</evidence>
<evidence type="ECO:0000313" key="7">
    <source>
        <dbReference type="EMBL" id="KAH8092230.1"/>
    </source>
</evidence>
<dbReference type="AlphaFoldDB" id="A0A8K0XLZ9"/>
<dbReference type="InterPro" id="IPR036236">
    <property type="entry name" value="Znf_C2H2_sf"/>
</dbReference>
<comment type="caution">
    <text evidence="7">The sequence shown here is derived from an EMBL/GenBank/DDBJ whole genome shotgun (WGS) entry which is preliminary data.</text>
</comment>
<keyword evidence="2" id="KW-0677">Repeat</keyword>
<dbReference type="Pfam" id="PF12171">
    <property type="entry name" value="zf-C2H2_jaz"/>
    <property type="match status" value="2"/>
</dbReference>
<dbReference type="GO" id="GO:0000977">
    <property type="term" value="F:RNA polymerase II transcription regulatory region sequence-specific DNA binding"/>
    <property type="evidence" value="ECO:0007669"/>
    <property type="project" value="TreeGrafter"/>
</dbReference>
<dbReference type="PROSITE" id="PS50157">
    <property type="entry name" value="ZINC_FINGER_C2H2_2"/>
    <property type="match status" value="4"/>
</dbReference>
<dbReference type="EMBL" id="JAEVFJ010000033">
    <property type="protein sequence ID" value="KAH8092230.1"/>
    <property type="molecule type" value="Genomic_DNA"/>
</dbReference>
<dbReference type="OrthoDB" id="6077919at2759"/>
<reference evidence="7" key="1">
    <citation type="journal article" date="2021" name="New Phytol.">
        <title>Evolutionary innovations through gain and loss of genes in the ectomycorrhizal Boletales.</title>
        <authorList>
            <person name="Wu G."/>
            <person name="Miyauchi S."/>
            <person name="Morin E."/>
            <person name="Kuo A."/>
            <person name="Drula E."/>
            <person name="Varga T."/>
            <person name="Kohler A."/>
            <person name="Feng B."/>
            <person name="Cao Y."/>
            <person name="Lipzen A."/>
            <person name="Daum C."/>
            <person name="Hundley H."/>
            <person name="Pangilinan J."/>
            <person name="Johnson J."/>
            <person name="Barry K."/>
            <person name="LaButti K."/>
            <person name="Ng V."/>
            <person name="Ahrendt S."/>
            <person name="Min B."/>
            <person name="Choi I.G."/>
            <person name="Park H."/>
            <person name="Plett J.M."/>
            <person name="Magnuson J."/>
            <person name="Spatafora J.W."/>
            <person name="Nagy L.G."/>
            <person name="Henrissat B."/>
            <person name="Grigoriev I.V."/>
            <person name="Yang Z.L."/>
            <person name="Xu J."/>
            <person name="Martin F.M."/>
        </authorList>
    </citation>
    <scope>NUCLEOTIDE SEQUENCE</scope>
    <source>
        <strain evidence="7">KKN 215</strain>
    </source>
</reference>
<dbReference type="InterPro" id="IPR016130">
    <property type="entry name" value="Tyr_Pase_AS"/>
</dbReference>
<dbReference type="Gene3D" id="3.30.160.60">
    <property type="entry name" value="Classic Zinc Finger"/>
    <property type="match status" value="2"/>
</dbReference>
<dbReference type="SUPFAM" id="SSF57667">
    <property type="entry name" value="beta-beta-alpha zinc fingers"/>
    <property type="match status" value="2"/>
</dbReference>
<evidence type="ECO:0000313" key="8">
    <source>
        <dbReference type="Proteomes" id="UP000813824"/>
    </source>
</evidence>